<dbReference type="GO" id="GO:0048046">
    <property type="term" value="C:apoplast"/>
    <property type="evidence" value="ECO:0007669"/>
    <property type="project" value="UniProtKB-SubCell"/>
</dbReference>
<feature type="domain" description="Cupin type-1" evidence="9">
    <location>
        <begin position="24"/>
        <end position="143"/>
    </location>
</feature>
<dbReference type="AlphaFoldDB" id="A0A2G2XTX5"/>
<name>A0A2G2XTX5_CAPAN</name>
<comment type="caution">
    <text evidence="10">The sequence shown here is derived from an EMBL/GenBank/DDBJ whole genome shotgun (WGS) entry which is preliminary data.</text>
</comment>
<dbReference type="GO" id="GO:0030145">
    <property type="term" value="F:manganese ion binding"/>
    <property type="evidence" value="ECO:0007669"/>
    <property type="project" value="UniProtKB-UniRule"/>
</dbReference>
<dbReference type="Proteomes" id="UP000222542">
    <property type="component" value="Unassembled WGS sequence"/>
</dbReference>
<evidence type="ECO:0000256" key="2">
    <source>
        <dbReference type="ARBA" id="ARBA00007456"/>
    </source>
</evidence>
<dbReference type="SMART" id="SM00835">
    <property type="entry name" value="Cupin_1"/>
    <property type="match status" value="1"/>
</dbReference>
<feature type="binding site" evidence="7">
    <location>
        <position position="73"/>
    </location>
    <ligand>
        <name>Mn(2+)</name>
        <dbReference type="ChEBI" id="CHEBI:29035"/>
    </ligand>
</feature>
<comment type="similarity">
    <text evidence="2 8">Belongs to the germin family.</text>
</comment>
<dbReference type="SUPFAM" id="SSF51182">
    <property type="entry name" value="RmlC-like cupins"/>
    <property type="match status" value="1"/>
</dbReference>
<evidence type="ECO:0000256" key="1">
    <source>
        <dbReference type="ARBA" id="ARBA00004271"/>
    </source>
</evidence>
<organism evidence="10 11">
    <name type="scientific">Capsicum annuum</name>
    <name type="common">Capsicum pepper</name>
    <dbReference type="NCBI Taxonomy" id="4072"/>
    <lineage>
        <taxon>Eukaryota</taxon>
        <taxon>Viridiplantae</taxon>
        <taxon>Streptophyta</taxon>
        <taxon>Embryophyta</taxon>
        <taxon>Tracheophyta</taxon>
        <taxon>Spermatophyta</taxon>
        <taxon>Magnoliopsida</taxon>
        <taxon>eudicotyledons</taxon>
        <taxon>Gunneridae</taxon>
        <taxon>Pentapetalae</taxon>
        <taxon>asterids</taxon>
        <taxon>lamiids</taxon>
        <taxon>Solanales</taxon>
        <taxon>Solanaceae</taxon>
        <taxon>Solanoideae</taxon>
        <taxon>Capsiceae</taxon>
        <taxon>Capsicum</taxon>
    </lineage>
</organism>
<reference evidence="10 11" key="1">
    <citation type="journal article" date="2014" name="Nat. Genet.">
        <title>Genome sequence of the hot pepper provides insights into the evolution of pungency in Capsicum species.</title>
        <authorList>
            <person name="Kim S."/>
            <person name="Park M."/>
            <person name="Yeom S.I."/>
            <person name="Kim Y.M."/>
            <person name="Lee J.M."/>
            <person name="Lee H.A."/>
            <person name="Seo E."/>
            <person name="Choi J."/>
            <person name="Cheong K."/>
            <person name="Kim K.T."/>
            <person name="Jung K."/>
            <person name="Lee G.W."/>
            <person name="Oh S.K."/>
            <person name="Bae C."/>
            <person name="Kim S.B."/>
            <person name="Lee H.Y."/>
            <person name="Kim S.Y."/>
            <person name="Kim M.S."/>
            <person name="Kang B.C."/>
            <person name="Jo Y.D."/>
            <person name="Yang H.B."/>
            <person name="Jeong H.J."/>
            <person name="Kang W.H."/>
            <person name="Kwon J.K."/>
            <person name="Shin C."/>
            <person name="Lim J.Y."/>
            <person name="Park J.H."/>
            <person name="Huh J.H."/>
            <person name="Kim J.S."/>
            <person name="Kim B.D."/>
            <person name="Cohen O."/>
            <person name="Paran I."/>
            <person name="Suh M.C."/>
            <person name="Lee S.B."/>
            <person name="Kim Y.K."/>
            <person name="Shin Y."/>
            <person name="Noh S.J."/>
            <person name="Park J."/>
            <person name="Seo Y.S."/>
            <person name="Kwon S.Y."/>
            <person name="Kim H.A."/>
            <person name="Park J.M."/>
            <person name="Kim H.J."/>
            <person name="Choi S.B."/>
            <person name="Bosland P.W."/>
            <person name="Reeves G."/>
            <person name="Jo S.H."/>
            <person name="Lee B.W."/>
            <person name="Cho H.T."/>
            <person name="Choi H.S."/>
            <person name="Lee M.S."/>
            <person name="Yu Y."/>
            <person name="Do Choi Y."/>
            <person name="Park B.S."/>
            <person name="van Deynze A."/>
            <person name="Ashrafi H."/>
            <person name="Hill T."/>
            <person name="Kim W.T."/>
            <person name="Pai H.S."/>
            <person name="Ahn H.K."/>
            <person name="Yeam I."/>
            <person name="Giovannoni J.J."/>
            <person name="Rose J.K."/>
            <person name="Sorensen I."/>
            <person name="Lee S.J."/>
            <person name="Kim R.W."/>
            <person name="Choi I.Y."/>
            <person name="Choi B.S."/>
            <person name="Lim J.S."/>
            <person name="Lee Y.H."/>
            <person name="Choi D."/>
        </authorList>
    </citation>
    <scope>NUCLEOTIDE SEQUENCE [LARGE SCALE GENOMIC DNA]</scope>
    <source>
        <strain evidence="11">cv. CM334</strain>
    </source>
</reference>
<dbReference type="Gene3D" id="2.60.120.10">
    <property type="entry name" value="Jelly Rolls"/>
    <property type="match status" value="2"/>
</dbReference>
<keyword evidence="11" id="KW-1185">Reference proteome</keyword>
<dbReference type="InterPro" id="IPR001929">
    <property type="entry name" value="Germin"/>
</dbReference>
<protein>
    <recommendedName>
        <fullName evidence="8">Germin-like protein</fullName>
    </recommendedName>
</protein>
<dbReference type="InterPro" id="IPR006045">
    <property type="entry name" value="Cupin_1"/>
</dbReference>
<dbReference type="SMR" id="A0A2G2XTX5"/>
<evidence type="ECO:0000256" key="6">
    <source>
        <dbReference type="ARBA" id="ARBA00023211"/>
    </source>
</evidence>
<accession>A0A2G2XTX5</accession>
<evidence type="ECO:0000259" key="9">
    <source>
        <dbReference type="SMART" id="SM00835"/>
    </source>
</evidence>
<evidence type="ECO:0000256" key="3">
    <source>
        <dbReference type="ARBA" id="ARBA00022523"/>
    </source>
</evidence>
<sequence>MYIIAVKVNGFPCKNTSATADFTSRALATPFVITNPFGYAGAEANVLNVPGLNTLGVSMARVDYAPSGIGPPHVIRQGEVFVFPKGLVHFQKNTGKSLASIIVAFNSQLPGIQLISPTLFGSSPPVPDDILAQTFLTTPAQIALLRKNFVQY</sequence>
<dbReference type="GO" id="GO:2000280">
    <property type="term" value="P:regulation of root development"/>
    <property type="evidence" value="ECO:0000318"/>
    <property type="project" value="GO_Central"/>
</dbReference>
<comment type="subcellular location">
    <subcellularLocation>
        <location evidence="1 8">Secreted</location>
        <location evidence="1 8">Extracellular space</location>
        <location evidence="1 8">Apoplast</location>
    </subcellularLocation>
</comment>
<dbReference type="PRINTS" id="PR00325">
    <property type="entry name" value="GERMIN"/>
</dbReference>
<proteinExistence type="inferred from homology"/>
<dbReference type="STRING" id="4072.A0A2G2XTX5"/>
<feature type="binding site" evidence="7">
    <location>
        <position position="89"/>
    </location>
    <ligand>
        <name>Mn(2+)</name>
        <dbReference type="ChEBI" id="CHEBI:29035"/>
    </ligand>
</feature>
<dbReference type="GO" id="GO:0010497">
    <property type="term" value="P:plasmodesmata-mediated intercellular transport"/>
    <property type="evidence" value="ECO:0000318"/>
    <property type="project" value="GO_Central"/>
</dbReference>
<keyword evidence="6 7" id="KW-0464">Manganese</keyword>
<gene>
    <name evidence="10" type="ORF">T459_35172</name>
</gene>
<dbReference type="Gramene" id="PHT60976">
    <property type="protein sequence ID" value="PHT60976"/>
    <property type="gene ID" value="T459_35172"/>
</dbReference>
<dbReference type="EMBL" id="AYRZ02000388">
    <property type="protein sequence ID" value="PHT60976.1"/>
    <property type="molecule type" value="Genomic_DNA"/>
</dbReference>
<reference evidence="10 11" key="2">
    <citation type="journal article" date="2017" name="Genome Biol.">
        <title>New reference genome sequences of hot pepper reveal the massive evolution of plant disease-resistance genes by retroduplication.</title>
        <authorList>
            <person name="Kim S."/>
            <person name="Park J."/>
            <person name="Yeom S.I."/>
            <person name="Kim Y.M."/>
            <person name="Seo E."/>
            <person name="Kim K.T."/>
            <person name="Kim M.S."/>
            <person name="Lee J.M."/>
            <person name="Cheong K."/>
            <person name="Shin H.S."/>
            <person name="Kim S.B."/>
            <person name="Han K."/>
            <person name="Lee J."/>
            <person name="Park M."/>
            <person name="Lee H.A."/>
            <person name="Lee H.Y."/>
            <person name="Lee Y."/>
            <person name="Oh S."/>
            <person name="Lee J.H."/>
            <person name="Choi E."/>
            <person name="Choi E."/>
            <person name="Lee S.E."/>
            <person name="Jeon J."/>
            <person name="Kim H."/>
            <person name="Choi G."/>
            <person name="Song H."/>
            <person name="Lee J."/>
            <person name="Lee S.C."/>
            <person name="Kwon J.K."/>
            <person name="Lee H.Y."/>
            <person name="Koo N."/>
            <person name="Hong Y."/>
            <person name="Kim R.W."/>
            <person name="Kang W.H."/>
            <person name="Huh J.H."/>
            <person name="Kang B.C."/>
            <person name="Yang T.J."/>
            <person name="Lee Y.H."/>
            <person name="Bennetzen J.L."/>
            <person name="Choi D."/>
        </authorList>
    </citation>
    <scope>NUCLEOTIDE SEQUENCE [LARGE SCALE GENOMIC DNA]</scope>
    <source>
        <strain evidence="11">cv. CM334</strain>
    </source>
</reference>
<dbReference type="InterPro" id="IPR014710">
    <property type="entry name" value="RmlC-like_jellyroll"/>
</dbReference>
<evidence type="ECO:0000313" key="10">
    <source>
        <dbReference type="EMBL" id="PHT60976.1"/>
    </source>
</evidence>
<keyword evidence="5 7" id="KW-0479">Metal-binding</keyword>
<dbReference type="GO" id="GO:0009506">
    <property type="term" value="C:plasmodesma"/>
    <property type="evidence" value="ECO:0000318"/>
    <property type="project" value="GO_Central"/>
</dbReference>
<evidence type="ECO:0000256" key="4">
    <source>
        <dbReference type="ARBA" id="ARBA00022525"/>
    </source>
</evidence>
<dbReference type="InterPro" id="IPR011051">
    <property type="entry name" value="RmlC_Cupin_sf"/>
</dbReference>
<evidence type="ECO:0000256" key="7">
    <source>
        <dbReference type="PIRSR" id="PIRSR601929-2"/>
    </source>
</evidence>
<evidence type="ECO:0000313" key="11">
    <source>
        <dbReference type="Proteomes" id="UP000222542"/>
    </source>
</evidence>
<dbReference type="CDD" id="cd02241">
    <property type="entry name" value="cupin_OxOx"/>
    <property type="match status" value="1"/>
</dbReference>
<evidence type="ECO:0000256" key="5">
    <source>
        <dbReference type="ARBA" id="ARBA00022723"/>
    </source>
</evidence>
<dbReference type="Pfam" id="PF00190">
    <property type="entry name" value="Cupin_1"/>
    <property type="match status" value="2"/>
</dbReference>
<keyword evidence="3 8" id="KW-0052">Apoplast</keyword>
<dbReference type="PANTHER" id="PTHR31238">
    <property type="entry name" value="GERMIN-LIKE PROTEIN SUBFAMILY 3 MEMBER 3"/>
    <property type="match status" value="1"/>
</dbReference>
<keyword evidence="4 8" id="KW-0964">Secreted</keyword>
<evidence type="ECO:0000256" key="8">
    <source>
        <dbReference type="RuleBase" id="RU366015"/>
    </source>
</evidence>